<dbReference type="InterPro" id="IPR028994">
    <property type="entry name" value="Integrin_alpha_N"/>
</dbReference>
<dbReference type="Gene3D" id="2.130.10.130">
    <property type="entry name" value="Integrin alpha, N-terminal"/>
    <property type="match status" value="2"/>
</dbReference>
<reference evidence="1 2" key="1">
    <citation type="journal article" date="2019" name="Int. J. Syst. Evol. Microbiol.">
        <title>Capsulimonas corticalis gen. nov., sp. nov., an aerobic capsulated bacterium, of a novel bacterial order, Capsulimonadales ord. nov., of the class Armatimonadia of the phylum Armatimonadetes.</title>
        <authorList>
            <person name="Li J."/>
            <person name="Kudo C."/>
            <person name="Tonouchi A."/>
        </authorList>
    </citation>
    <scope>NUCLEOTIDE SEQUENCE [LARGE SCALE GENOMIC DNA]</scope>
    <source>
        <strain evidence="1 2">AX-7</strain>
    </source>
</reference>
<dbReference type="RefSeq" id="WP_301002436.1">
    <property type="nucleotide sequence ID" value="NZ_AP025739.1"/>
</dbReference>
<dbReference type="PANTHER" id="PTHR16026">
    <property type="entry name" value="CARTILAGE ACIDIC PROTEIN 1"/>
    <property type="match status" value="1"/>
</dbReference>
<evidence type="ECO:0000313" key="1">
    <source>
        <dbReference type="EMBL" id="BDI29331.1"/>
    </source>
</evidence>
<sequence length="536" mass="58018">MHALTLQRAPAPPSSEAAPALFTDVTAQAGIHYQWTISGPRPLNILDTIGNGCAFLDYNNDGNLDILLVGPKLALYKGDGHGNFTDVTHLLELDKLTGRFLGCAVGDYDQDGFDDLYISGYHTGLLLHNNSGKRFTDMTRQGGLAPQPWGTSCAWADVDGDGRLDLFVGNYAQFDPSKDKIYCGDSKKQYACGPLAYKSLFGVLYRNVGEGKFQDVSAQWRAGGWGKVLGAAFSDYNHSGRPSIYLADDESMGSLLQNQNNAFKEVGAVSGTAFDGQGHVHGGMGLDWGDYDNDGQSDLFVATYQAEAKCVYHNIGNGLFEENSKKLTLAQRTIPYVAFGAKWLDYDNDGWLDLMIANGHVEDNVQDIDPGATYRQPTQLFWNAHGASFADVSALGGPALLKPVVGRGLAVGDFDNDGRVDALVVDSEGAPLLLHNESPKTGHWLSFSLDGLHCNRDAYGAEVTVKAEGLTQTRVCHSDGSYLSSSDKRVHVGIGDAKSAQSVSILWPDGHRDKFGNVMADREYIVREGSKKLVSR</sequence>
<dbReference type="PANTHER" id="PTHR16026:SF0">
    <property type="entry name" value="CARTILAGE ACIDIC PROTEIN 1"/>
    <property type="match status" value="1"/>
</dbReference>
<dbReference type="EMBL" id="AP025739">
    <property type="protein sequence ID" value="BDI29331.1"/>
    <property type="molecule type" value="Genomic_DNA"/>
</dbReference>
<dbReference type="SUPFAM" id="SSF69318">
    <property type="entry name" value="Integrin alpha N-terminal domain"/>
    <property type="match status" value="1"/>
</dbReference>
<dbReference type="Proteomes" id="UP000287394">
    <property type="component" value="Chromosome"/>
</dbReference>
<protein>
    <submittedName>
        <fullName evidence="1">RNA-binding protein</fullName>
    </submittedName>
</protein>
<proteinExistence type="predicted"/>
<dbReference type="InterPro" id="IPR013517">
    <property type="entry name" value="FG-GAP"/>
</dbReference>
<gene>
    <name evidence="1" type="ORF">CCAX7_13820</name>
</gene>
<organism evidence="1 2">
    <name type="scientific">Capsulimonas corticalis</name>
    <dbReference type="NCBI Taxonomy" id="2219043"/>
    <lineage>
        <taxon>Bacteria</taxon>
        <taxon>Bacillati</taxon>
        <taxon>Armatimonadota</taxon>
        <taxon>Armatimonadia</taxon>
        <taxon>Capsulimonadales</taxon>
        <taxon>Capsulimonadaceae</taxon>
        <taxon>Capsulimonas</taxon>
    </lineage>
</organism>
<dbReference type="Pfam" id="PF13517">
    <property type="entry name" value="FG-GAP_3"/>
    <property type="match status" value="2"/>
</dbReference>
<dbReference type="InterPro" id="IPR011519">
    <property type="entry name" value="UnbV_ASPIC"/>
</dbReference>
<dbReference type="Pfam" id="PF07593">
    <property type="entry name" value="UnbV_ASPIC"/>
    <property type="match status" value="1"/>
</dbReference>
<accession>A0A402D6Q5</accession>
<dbReference type="AlphaFoldDB" id="A0A402D6Q5"/>
<keyword evidence="2" id="KW-1185">Reference proteome</keyword>
<name>A0A402D6Q5_9BACT</name>
<evidence type="ECO:0000313" key="2">
    <source>
        <dbReference type="Proteomes" id="UP000287394"/>
    </source>
</evidence>
<dbReference type="InterPro" id="IPR027039">
    <property type="entry name" value="Crtac1"/>
</dbReference>
<dbReference type="KEGG" id="ccot:CCAX7_13820"/>